<reference evidence="4 5" key="1">
    <citation type="submission" date="2019-03" db="EMBL/GenBank/DDBJ databases">
        <title>Genomic Encyclopedia of Type Strains, Phase IV (KMG-IV): sequencing the most valuable type-strain genomes for metagenomic binning, comparative biology and taxonomic classification.</title>
        <authorList>
            <person name="Goeker M."/>
        </authorList>
    </citation>
    <scope>NUCLEOTIDE SEQUENCE [LARGE SCALE GENOMIC DNA]</scope>
    <source>
        <strain evidence="4 5">DSM 100451</strain>
    </source>
</reference>
<proteinExistence type="inferred from homology"/>
<evidence type="ECO:0000259" key="3">
    <source>
        <dbReference type="SMART" id="SM00470"/>
    </source>
</evidence>
<keyword evidence="2" id="KW-0159">Chromosome partition</keyword>
<protein>
    <submittedName>
        <fullName evidence="4">ParB family chromosome partitioning protein</fullName>
    </submittedName>
</protein>
<dbReference type="STRING" id="1650663.GCA_001486665_00034"/>
<evidence type="ECO:0000313" key="4">
    <source>
        <dbReference type="EMBL" id="TCL52590.1"/>
    </source>
</evidence>
<dbReference type="Proteomes" id="UP000295184">
    <property type="component" value="Unassembled WGS sequence"/>
</dbReference>
<dbReference type="SUPFAM" id="SSF109709">
    <property type="entry name" value="KorB DNA-binding domain-like"/>
    <property type="match status" value="1"/>
</dbReference>
<dbReference type="GO" id="GO:0007059">
    <property type="term" value="P:chromosome segregation"/>
    <property type="evidence" value="ECO:0007669"/>
    <property type="project" value="UniProtKB-KW"/>
</dbReference>
<evidence type="ECO:0000256" key="1">
    <source>
        <dbReference type="ARBA" id="ARBA00006295"/>
    </source>
</evidence>
<dbReference type="Pfam" id="PF02195">
    <property type="entry name" value="ParB_N"/>
    <property type="match status" value="1"/>
</dbReference>
<dbReference type="GO" id="GO:0003677">
    <property type="term" value="F:DNA binding"/>
    <property type="evidence" value="ECO:0007669"/>
    <property type="project" value="InterPro"/>
</dbReference>
<dbReference type="Pfam" id="PF17762">
    <property type="entry name" value="HTH_ParB"/>
    <property type="match status" value="1"/>
</dbReference>
<dbReference type="Gene3D" id="1.10.10.2830">
    <property type="match status" value="1"/>
</dbReference>
<dbReference type="InterPro" id="IPR036086">
    <property type="entry name" value="ParB/Sulfiredoxin_sf"/>
</dbReference>
<dbReference type="OrthoDB" id="1824368at2"/>
<dbReference type="InterPro" id="IPR050336">
    <property type="entry name" value="Chromosome_partition/occlusion"/>
</dbReference>
<dbReference type="PANTHER" id="PTHR33375">
    <property type="entry name" value="CHROMOSOME-PARTITIONING PROTEIN PARB-RELATED"/>
    <property type="match status" value="1"/>
</dbReference>
<dbReference type="SUPFAM" id="SSF110849">
    <property type="entry name" value="ParB/Sulfiredoxin"/>
    <property type="match status" value="1"/>
</dbReference>
<dbReference type="Gene3D" id="3.90.1530.30">
    <property type="match status" value="1"/>
</dbReference>
<comment type="caution">
    <text evidence="4">The sequence shown here is derived from an EMBL/GenBank/DDBJ whole genome shotgun (WGS) entry which is preliminary data.</text>
</comment>
<dbReference type="GO" id="GO:0005694">
    <property type="term" value="C:chromosome"/>
    <property type="evidence" value="ECO:0007669"/>
    <property type="project" value="TreeGrafter"/>
</dbReference>
<dbReference type="EMBL" id="SLUM01000044">
    <property type="protein sequence ID" value="TCL52590.1"/>
    <property type="molecule type" value="Genomic_DNA"/>
</dbReference>
<dbReference type="InterPro" id="IPR041468">
    <property type="entry name" value="HTH_ParB/Spo0J"/>
</dbReference>
<comment type="similarity">
    <text evidence="1">Belongs to the ParB family.</text>
</comment>
<dbReference type="NCBIfam" id="TIGR00180">
    <property type="entry name" value="parB_part"/>
    <property type="match status" value="1"/>
</dbReference>
<sequence>MAGKNFNFTKAARGTTDGRTSAAAQNTLLTLIGGSTQPVQPLALSMLDDHPEQHRYHMSQEDIDWLAESIKVMGVLQPIVVRNKPDGRYEILAGHRRSTAARQAGLTTIPALVYTDLDDESATYIFHVTNLGQRSILPSEKAFGYQEVLRVLEAKGLLNGQTTAAIAQETGEDVRTIQRYQRLNQLTRGLLDAVDRGELSVRAAGELSYLPEKQQERVAQRIEEGEQITQQTARAMRDKSKRAQPAKQPPAVVKIKFAAIKEYLPENATEKEASEYILEALEFWRDHRE</sequence>
<dbReference type="PANTHER" id="PTHR33375:SF1">
    <property type="entry name" value="CHROMOSOME-PARTITIONING PROTEIN PARB-RELATED"/>
    <property type="match status" value="1"/>
</dbReference>
<dbReference type="InterPro" id="IPR003115">
    <property type="entry name" value="ParB_N"/>
</dbReference>
<accession>A0A4R1QRC2</accession>
<dbReference type="RefSeq" id="WP_058962576.1">
    <property type="nucleotide sequence ID" value="NZ_CABKVM010000010.1"/>
</dbReference>
<name>A0A4R1QRC2_9FIRM</name>
<organism evidence="4 5">
    <name type="scientific">Allofournierella massiliensis</name>
    <dbReference type="NCBI Taxonomy" id="1650663"/>
    <lineage>
        <taxon>Bacteria</taxon>
        <taxon>Bacillati</taxon>
        <taxon>Bacillota</taxon>
        <taxon>Clostridia</taxon>
        <taxon>Eubacteriales</taxon>
        <taxon>Oscillospiraceae</taxon>
        <taxon>Allofournierella</taxon>
    </lineage>
</organism>
<evidence type="ECO:0000313" key="5">
    <source>
        <dbReference type="Proteomes" id="UP000295184"/>
    </source>
</evidence>
<gene>
    <name evidence="4" type="ORF">EDD77_1447</name>
</gene>
<feature type="domain" description="ParB-like N-terminal" evidence="3">
    <location>
        <begin position="40"/>
        <end position="131"/>
    </location>
</feature>
<dbReference type="InterPro" id="IPR004437">
    <property type="entry name" value="ParB/RepB/Spo0J"/>
</dbReference>
<dbReference type="AlphaFoldDB" id="A0A4R1QRC2"/>
<dbReference type="SMART" id="SM00470">
    <property type="entry name" value="ParB"/>
    <property type="match status" value="1"/>
</dbReference>
<evidence type="ECO:0000256" key="2">
    <source>
        <dbReference type="ARBA" id="ARBA00022829"/>
    </source>
</evidence>